<name>A0ABT6EZ19_9SYNE</name>
<evidence type="ECO:0000313" key="2">
    <source>
        <dbReference type="Proteomes" id="UP001154265"/>
    </source>
</evidence>
<accession>A0ABT6EZ19</accession>
<dbReference type="EMBL" id="JAKKUT010000002">
    <property type="protein sequence ID" value="MDG2990801.1"/>
    <property type="molecule type" value="Genomic_DNA"/>
</dbReference>
<gene>
    <name evidence="1" type="ORF">L3556_07640</name>
</gene>
<sequence>MGPLKSIILQTRQRVAKFEAQRITHRLYATEIDDLRAIAHVLQQAFNERLSQDEQEWVTKIEALRTQLNHDLTELTLKDYGAGNPQQKRSHAEMSAGIEAKATISQVCKASKPRFWALILFYLIREFKPTISIELGTCLGISAAYQAAAHSINHQGRIITLEGDPSLAALAEKNLRGLGLDYTQVICGRFQDTFAPILQEHQPIDYAFIDGHHDENATISYFESLIPYLGNKAIIVFDDISWSEGMKQAWLRIKRNENVKFWLDMQKMGICLINHEQIYPVTGETLYSL</sequence>
<organism evidence="1 2">
    <name type="scientific">Candidatus Synechococcus calcipolaris G9</name>
    <dbReference type="NCBI Taxonomy" id="1497997"/>
    <lineage>
        <taxon>Bacteria</taxon>
        <taxon>Bacillati</taxon>
        <taxon>Cyanobacteriota</taxon>
        <taxon>Cyanophyceae</taxon>
        <taxon>Synechococcales</taxon>
        <taxon>Synechococcaceae</taxon>
        <taxon>Synechococcus</taxon>
    </lineage>
</organism>
<proteinExistence type="predicted"/>
<keyword evidence="2" id="KW-1185">Reference proteome</keyword>
<dbReference type="Gene3D" id="3.40.50.150">
    <property type="entry name" value="Vaccinia Virus protein VP39"/>
    <property type="match status" value="1"/>
</dbReference>
<reference evidence="1" key="1">
    <citation type="journal article" date="2022" name="Genome Biol. Evol.">
        <title>A New Gene Family Diagnostic for Intracellular Biomineralization of Amorphous Ca Carbonates by Cyanobacteria.</title>
        <authorList>
            <person name="Benzerara K."/>
            <person name="Duprat E."/>
            <person name="Bitard-Feildel T."/>
            <person name="Caumes G."/>
            <person name="Cassier-Chauvat C."/>
            <person name="Chauvat F."/>
            <person name="Dezi M."/>
            <person name="Diop S.I."/>
            <person name="Gaschignard G."/>
            <person name="Gorgen S."/>
            <person name="Gugger M."/>
            <person name="Lopez-Garcia P."/>
            <person name="Millet M."/>
            <person name="Skouri-Panet F."/>
            <person name="Moreira D."/>
            <person name="Callebaut I."/>
        </authorList>
    </citation>
    <scope>NUCLEOTIDE SEQUENCE</scope>
    <source>
        <strain evidence="1">G9</strain>
    </source>
</reference>
<keyword evidence="1" id="KW-0808">Transferase</keyword>
<dbReference type="Pfam" id="PF13578">
    <property type="entry name" value="Methyltransf_24"/>
    <property type="match status" value="1"/>
</dbReference>
<keyword evidence="1" id="KW-0489">Methyltransferase</keyword>
<dbReference type="InterPro" id="IPR029063">
    <property type="entry name" value="SAM-dependent_MTases_sf"/>
</dbReference>
<protein>
    <submittedName>
        <fullName evidence="1">Class I SAM-dependent methyltransferase</fullName>
    </submittedName>
</protein>
<dbReference type="RefSeq" id="WP_277866697.1">
    <property type="nucleotide sequence ID" value="NZ_JAKKUT010000002.1"/>
</dbReference>
<dbReference type="SUPFAM" id="SSF53335">
    <property type="entry name" value="S-adenosyl-L-methionine-dependent methyltransferases"/>
    <property type="match status" value="1"/>
</dbReference>
<comment type="caution">
    <text evidence="1">The sequence shown here is derived from an EMBL/GenBank/DDBJ whole genome shotgun (WGS) entry which is preliminary data.</text>
</comment>
<dbReference type="GO" id="GO:0032259">
    <property type="term" value="P:methylation"/>
    <property type="evidence" value="ECO:0007669"/>
    <property type="project" value="UniProtKB-KW"/>
</dbReference>
<evidence type="ECO:0000313" key="1">
    <source>
        <dbReference type="EMBL" id="MDG2990801.1"/>
    </source>
</evidence>
<reference evidence="1" key="2">
    <citation type="submission" date="2022-01" db="EMBL/GenBank/DDBJ databases">
        <authorList>
            <person name="Zivanovic Y."/>
            <person name="Moreira D."/>
            <person name="Lopez-Garcia P."/>
        </authorList>
    </citation>
    <scope>NUCLEOTIDE SEQUENCE</scope>
    <source>
        <strain evidence="1">G9</strain>
    </source>
</reference>
<dbReference type="Proteomes" id="UP001154265">
    <property type="component" value="Unassembled WGS sequence"/>
</dbReference>
<dbReference type="GO" id="GO:0008168">
    <property type="term" value="F:methyltransferase activity"/>
    <property type="evidence" value="ECO:0007669"/>
    <property type="project" value="UniProtKB-KW"/>
</dbReference>